<keyword evidence="2" id="KW-0813">Transport</keyword>
<evidence type="ECO:0000313" key="11">
    <source>
        <dbReference type="Proteomes" id="UP000563601"/>
    </source>
</evidence>
<evidence type="ECO:0000256" key="2">
    <source>
        <dbReference type="ARBA" id="ARBA00022448"/>
    </source>
</evidence>
<organism evidence="8 11">
    <name type="scientific">Microbulbifer hydrolyticus</name>
    <dbReference type="NCBI Taxonomy" id="48074"/>
    <lineage>
        <taxon>Bacteria</taxon>
        <taxon>Pseudomonadati</taxon>
        <taxon>Pseudomonadota</taxon>
        <taxon>Gammaproteobacteria</taxon>
        <taxon>Cellvibrionales</taxon>
        <taxon>Microbulbiferaceae</taxon>
        <taxon>Microbulbifer</taxon>
    </lineage>
</organism>
<dbReference type="AlphaFoldDB" id="A0A6P1TBE9"/>
<feature type="transmembrane region" description="Helical" evidence="7">
    <location>
        <begin position="388"/>
        <end position="408"/>
    </location>
</feature>
<keyword evidence="4" id="KW-0769">Symport</keyword>
<dbReference type="InterPro" id="IPR001046">
    <property type="entry name" value="NRAMP_fam"/>
</dbReference>
<comment type="subcellular location">
    <subcellularLocation>
        <location evidence="1">Membrane</location>
        <topology evidence="1">Multi-pass membrane protein</topology>
    </subcellularLocation>
</comment>
<proteinExistence type="predicted"/>
<gene>
    <name evidence="9" type="ORF">GTQ55_14590</name>
    <name evidence="8" type="ORF">HNQ53_002685</name>
</gene>
<dbReference type="RefSeq" id="WP_161859400.1">
    <property type="nucleotide sequence ID" value="NZ_CP047491.1"/>
</dbReference>
<dbReference type="GO" id="GO:0005384">
    <property type="term" value="F:manganese ion transmembrane transporter activity"/>
    <property type="evidence" value="ECO:0007669"/>
    <property type="project" value="TreeGrafter"/>
</dbReference>
<feature type="transmembrane region" description="Helical" evidence="7">
    <location>
        <begin position="347"/>
        <end position="367"/>
    </location>
</feature>
<evidence type="ECO:0000256" key="6">
    <source>
        <dbReference type="ARBA" id="ARBA00023136"/>
    </source>
</evidence>
<sequence length="409" mass="42726">MLKIKNSLSIGPAAMVAAAFIGPGTVITASLAGANYGYALLWALLFAMLASIILQEMAARLGLVTGRGLGENIRDALQRPLWRWPAMALVVSAIVIGNAAYESGNLAGASAGLKLLTEAGAEPADTGTLWPIAVAAIAAALLWSGSYRTIERALIALVALMSLAFLLTFALSRPDMGALLSGLLVPSLPAGATLTAIALIGTTVVPYNLFLHSSSVSQKWQSAEQLPLARRDIFFSIPLGGLISIAIASTAASAFFAQQLSISSASEMARSLEPLFGTSARYCMGVGLFAAGISSALTAPLASAYALCGILGKSPDLKAIHFRAIWLAIIVIGALVAIQGIRPLRLIWFAQIANGLLLPIVTAFLLWTMNSSRLGLYRNAWWQNALGLLVLVISVVLGGRSLLAAFGWL</sequence>
<feature type="transmembrane region" description="Helical" evidence="7">
    <location>
        <begin position="233"/>
        <end position="259"/>
    </location>
</feature>
<feature type="transmembrane region" description="Helical" evidence="7">
    <location>
        <begin position="153"/>
        <end position="172"/>
    </location>
</feature>
<keyword evidence="10" id="KW-1185">Reference proteome</keyword>
<evidence type="ECO:0000313" key="9">
    <source>
        <dbReference type="EMBL" id="QHQ40088.1"/>
    </source>
</evidence>
<dbReference type="GO" id="GO:0015086">
    <property type="term" value="F:cadmium ion transmembrane transporter activity"/>
    <property type="evidence" value="ECO:0007669"/>
    <property type="project" value="TreeGrafter"/>
</dbReference>
<evidence type="ECO:0000313" key="8">
    <source>
        <dbReference type="EMBL" id="MBB5212460.1"/>
    </source>
</evidence>
<dbReference type="GO" id="GO:0015293">
    <property type="term" value="F:symporter activity"/>
    <property type="evidence" value="ECO:0007669"/>
    <property type="project" value="UniProtKB-KW"/>
</dbReference>
<reference evidence="9 10" key="1">
    <citation type="submission" date="2020-01" db="EMBL/GenBank/DDBJ databases">
        <title>The possibility of degradation of plastic by Microbulbifer hydrolyticus IRE-31.</title>
        <authorList>
            <person name="Liu L."/>
        </authorList>
    </citation>
    <scope>NUCLEOTIDE SEQUENCE [LARGE SCALE GENOMIC DNA]</scope>
    <source>
        <strain evidence="9 10">IRE-31</strain>
    </source>
</reference>
<dbReference type="Proteomes" id="UP000563601">
    <property type="component" value="Unassembled WGS sequence"/>
</dbReference>
<dbReference type="GO" id="GO:0005886">
    <property type="term" value="C:plasma membrane"/>
    <property type="evidence" value="ECO:0007669"/>
    <property type="project" value="TreeGrafter"/>
</dbReference>
<evidence type="ECO:0000256" key="3">
    <source>
        <dbReference type="ARBA" id="ARBA00022692"/>
    </source>
</evidence>
<feature type="transmembrane region" description="Helical" evidence="7">
    <location>
        <begin position="12"/>
        <end position="33"/>
    </location>
</feature>
<feature type="transmembrane region" description="Helical" evidence="7">
    <location>
        <begin position="320"/>
        <end position="341"/>
    </location>
</feature>
<dbReference type="GO" id="GO:0034755">
    <property type="term" value="P:iron ion transmembrane transport"/>
    <property type="evidence" value="ECO:0007669"/>
    <property type="project" value="TreeGrafter"/>
</dbReference>
<dbReference type="PRINTS" id="PR00447">
    <property type="entry name" value="NATRESASSCMP"/>
</dbReference>
<keyword evidence="5 7" id="KW-1133">Transmembrane helix</keyword>
<dbReference type="OrthoDB" id="9787548at2"/>
<evidence type="ECO:0000256" key="7">
    <source>
        <dbReference type="SAM" id="Phobius"/>
    </source>
</evidence>
<reference evidence="8 11" key="2">
    <citation type="submission" date="2020-08" db="EMBL/GenBank/DDBJ databases">
        <title>Genomic Encyclopedia of Type Strains, Phase IV (KMG-IV): sequencing the most valuable type-strain genomes for metagenomic binning, comparative biology and taxonomic classification.</title>
        <authorList>
            <person name="Goeker M."/>
        </authorList>
    </citation>
    <scope>NUCLEOTIDE SEQUENCE [LARGE SCALE GENOMIC DNA]</scope>
    <source>
        <strain evidence="8 11">DSM 11525</strain>
    </source>
</reference>
<evidence type="ECO:0000256" key="1">
    <source>
        <dbReference type="ARBA" id="ARBA00004141"/>
    </source>
</evidence>
<feature type="transmembrane region" description="Helical" evidence="7">
    <location>
        <begin position="192"/>
        <end position="212"/>
    </location>
</feature>
<keyword evidence="6 7" id="KW-0472">Membrane</keyword>
<dbReference type="EMBL" id="JACHHR010000003">
    <property type="protein sequence ID" value="MBB5212460.1"/>
    <property type="molecule type" value="Genomic_DNA"/>
</dbReference>
<accession>A0A6P1TBE9</accession>
<feature type="transmembrane region" description="Helical" evidence="7">
    <location>
        <begin position="84"/>
        <end position="101"/>
    </location>
</feature>
<feature type="transmembrane region" description="Helical" evidence="7">
    <location>
        <begin position="279"/>
        <end position="308"/>
    </location>
</feature>
<name>A0A6P1TBE9_9GAMM</name>
<evidence type="ECO:0000313" key="10">
    <source>
        <dbReference type="Proteomes" id="UP000464675"/>
    </source>
</evidence>
<dbReference type="EMBL" id="CP047491">
    <property type="protein sequence ID" value="QHQ40088.1"/>
    <property type="molecule type" value="Genomic_DNA"/>
</dbReference>
<evidence type="ECO:0000256" key="4">
    <source>
        <dbReference type="ARBA" id="ARBA00022847"/>
    </source>
</evidence>
<dbReference type="PANTHER" id="PTHR11706:SF33">
    <property type="entry name" value="NATURAL RESISTANCE-ASSOCIATED MACROPHAGE PROTEIN 2"/>
    <property type="match status" value="1"/>
</dbReference>
<dbReference type="Proteomes" id="UP000464675">
    <property type="component" value="Chromosome"/>
</dbReference>
<dbReference type="Pfam" id="PF01566">
    <property type="entry name" value="Nramp"/>
    <property type="match status" value="1"/>
</dbReference>
<keyword evidence="3 7" id="KW-0812">Transmembrane</keyword>
<protein>
    <submittedName>
        <fullName evidence="9">Divalent metal cation transporter</fullName>
    </submittedName>
    <submittedName>
        <fullName evidence="8">Mn2+/Fe2+ NRAMP family transporter</fullName>
    </submittedName>
</protein>
<feature type="transmembrane region" description="Helical" evidence="7">
    <location>
        <begin position="39"/>
        <end position="63"/>
    </location>
</feature>
<dbReference type="PANTHER" id="PTHR11706">
    <property type="entry name" value="SOLUTE CARRIER PROTEIN FAMILY 11 MEMBER"/>
    <property type="match status" value="1"/>
</dbReference>
<feature type="transmembrane region" description="Helical" evidence="7">
    <location>
        <begin position="128"/>
        <end position="146"/>
    </location>
</feature>
<evidence type="ECO:0000256" key="5">
    <source>
        <dbReference type="ARBA" id="ARBA00022989"/>
    </source>
</evidence>
<dbReference type="NCBIfam" id="NF037982">
    <property type="entry name" value="Nramp_1"/>
    <property type="match status" value="1"/>
</dbReference>